<keyword evidence="1" id="KW-0812">Transmembrane</keyword>
<feature type="transmembrane region" description="Helical" evidence="1">
    <location>
        <begin position="149"/>
        <end position="167"/>
    </location>
</feature>
<keyword evidence="1" id="KW-1133">Transmembrane helix</keyword>
<name>A0ABW5YMZ2_9FLAO</name>
<feature type="transmembrane region" description="Helical" evidence="1">
    <location>
        <begin position="173"/>
        <end position="192"/>
    </location>
</feature>
<comment type="caution">
    <text evidence="2">The sequence shown here is derived from an EMBL/GenBank/DDBJ whole genome shotgun (WGS) entry which is preliminary data.</text>
</comment>
<evidence type="ECO:0000313" key="2">
    <source>
        <dbReference type="EMBL" id="MFD2892262.1"/>
    </source>
</evidence>
<protein>
    <submittedName>
        <fullName evidence="2">Uncharacterized protein</fullName>
    </submittedName>
</protein>
<feature type="transmembrane region" description="Helical" evidence="1">
    <location>
        <begin position="118"/>
        <end position="137"/>
    </location>
</feature>
<proteinExistence type="predicted"/>
<dbReference type="EMBL" id="JBHUPC010000013">
    <property type="protein sequence ID" value="MFD2892262.1"/>
    <property type="molecule type" value="Genomic_DNA"/>
</dbReference>
<feature type="transmembrane region" description="Helical" evidence="1">
    <location>
        <begin position="84"/>
        <end position="106"/>
    </location>
</feature>
<reference evidence="3" key="1">
    <citation type="journal article" date="2019" name="Int. J. Syst. Evol. Microbiol.">
        <title>The Global Catalogue of Microorganisms (GCM) 10K type strain sequencing project: providing services to taxonomists for standard genome sequencing and annotation.</title>
        <authorList>
            <consortium name="The Broad Institute Genomics Platform"/>
            <consortium name="The Broad Institute Genome Sequencing Center for Infectious Disease"/>
            <person name="Wu L."/>
            <person name="Ma J."/>
        </authorList>
    </citation>
    <scope>NUCLEOTIDE SEQUENCE [LARGE SCALE GENOMIC DNA]</scope>
    <source>
        <strain evidence="3">KCTC 22671</strain>
    </source>
</reference>
<evidence type="ECO:0000313" key="3">
    <source>
        <dbReference type="Proteomes" id="UP001597534"/>
    </source>
</evidence>
<evidence type="ECO:0000256" key="1">
    <source>
        <dbReference type="SAM" id="Phobius"/>
    </source>
</evidence>
<keyword evidence="3" id="KW-1185">Reference proteome</keyword>
<dbReference type="RefSeq" id="WP_379811904.1">
    <property type="nucleotide sequence ID" value="NZ_JBHUPC010000013.1"/>
</dbReference>
<keyword evidence="1" id="KW-0472">Membrane</keyword>
<sequence length="207" mass="24742">MKLSKENIKFIDNYLINSEVAYYDVRIEMLDHVAAAVEQKMDAENVEFYDAFKEYMRLNKKELLKRAKFWSVYSKETVLSFFKFLVHPLQLLFGLGFFWVLGQSSIFSLFSEHFSFRRFFYCCFIGLAVIQFLYFHVILKKRFYSLERIGGVLALIYYLLIFLMPLGSTENPSVVFVTFFSYLIVAYVVFFIREVSKFRKKNKILFQ</sequence>
<accession>A0ABW5YMZ2</accession>
<organism evidence="2 3">
    <name type="scientific">Flavobacterium chuncheonense</name>
    <dbReference type="NCBI Taxonomy" id="2026653"/>
    <lineage>
        <taxon>Bacteria</taxon>
        <taxon>Pseudomonadati</taxon>
        <taxon>Bacteroidota</taxon>
        <taxon>Flavobacteriia</taxon>
        <taxon>Flavobacteriales</taxon>
        <taxon>Flavobacteriaceae</taxon>
        <taxon>Flavobacterium</taxon>
    </lineage>
</organism>
<gene>
    <name evidence="2" type="ORF">ACFS5J_09585</name>
</gene>
<dbReference type="Proteomes" id="UP001597534">
    <property type="component" value="Unassembled WGS sequence"/>
</dbReference>